<evidence type="ECO:0000313" key="8">
    <source>
        <dbReference type="Proteomes" id="UP000094707"/>
    </source>
</evidence>
<dbReference type="Pfam" id="PF13229">
    <property type="entry name" value="Beta_helix"/>
    <property type="match status" value="1"/>
</dbReference>
<dbReference type="STRING" id="118062.MCBB_1310"/>
<dbReference type="InterPro" id="IPR039448">
    <property type="entry name" value="Beta_helix"/>
</dbReference>
<evidence type="ECO:0000256" key="1">
    <source>
        <dbReference type="ARBA" id="ARBA00004906"/>
    </source>
</evidence>
<dbReference type="SMART" id="SM00710">
    <property type="entry name" value="PbH1"/>
    <property type="match status" value="17"/>
</dbReference>
<evidence type="ECO:0000256" key="4">
    <source>
        <dbReference type="SAM" id="MobiDB-lite"/>
    </source>
</evidence>
<keyword evidence="8" id="KW-1185">Reference proteome</keyword>
<dbReference type="Pfam" id="PF01345">
    <property type="entry name" value="DUF11"/>
    <property type="match status" value="1"/>
</dbReference>
<feature type="compositionally biased region" description="Polar residues" evidence="4">
    <location>
        <begin position="311"/>
        <end position="331"/>
    </location>
</feature>
<gene>
    <name evidence="7" type="ORF">MCBB_1310</name>
</gene>
<keyword evidence="2" id="KW-0677">Repeat</keyword>
<evidence type="ECO:0000256" key="3">
    <source>
        <dbReference type="ARBA" id="ARBA00022786"/>
    </source>
</evidence>
<feature type="region of interest" description="Disordered" evidence="4">
    <location>
        <begin position="308"/>
        <end position="331"/>
    </location>
</feature>
<dbReference type="Gene3D" id="2.60.40.1170">
    <property type="entry name" value="Mu homology domain, subdomain B"/>
    <property type="match status" value="1"/>
</dbReference>
<name>A0A1D3L2R8_9EURY</name>
<dbReference type="SMART" id="SM00722">
    <property type="entry name" value="CASH"/>
    <property type="match status" value="2"/>
</dbReference>
<feature type="transmembrane region" description="Helical" evidence="5">
    <location>
        <begin position="835"/>
        <end position="853"/>
    </location>
</feature>
<protein>
    <submittedName>
        <fullName evidence="7">Conserved repeat domain protein</fullName>
    </submittedName>
</protein>
<dbReference type="InterPro" id="IPR006633">
    <property type="entry name" value="Carb-bd_sugar_hydrolysis-dom"/>
</dbReference>
<comment type="pathway">
    <text evidence="1">Protein modification; protein ubiquitination.</text>
</comment>
<dbReference type="NCBIfam" id="TIGR01451">
    <property type="entry name" value="B_ant_repeat"/>
    <property type="match status" value="1"/>
</dbReference>
<organism evidence="7 8">
    <name type="scientific">Methanobacterium congolense</name>
    <dbReference type="NCBI Taxonomy" id="118062"/>
    <lineage>
        <taxon>Archaea</taxon>
        <taxon>Methanobacteriati</taxon>
        <taxon>Methanobacteriota</taxon>
        <taxon>Methanomada group</taxon>
        <taxon>Methanobacteria</taxon>
        <taxon>Methanobacteriales</taxon>
        <taxon>Methanobacteriaceae</taxon>
        <taxon>Methanobacterium</taxon>
    </lineage>
</organism>
<dbReference type="InterPro" id="IPR051550">
    <property type="entry name" value="SCF-Subunits/Alg-Epimerases"/>
</dbReference>
<dbReference type="NCBIfam" id="TIGR03804">
    <property type="entry name" value="para_beta_helix"/>
    <property type="match status" value="5"/>
</dbReference>
<feature type="domain" description="Carbohydrate-binding/sugar hydrolysis" evidence="6">
    <location>
        <begin position="55"/>
        <end position="193"/>
    </location>
</feature>
<dbReference type="PROSITE" id="PS51257">
    <property type="entry name" value="PROKAR_LIPOPROTEIN"/>
    <property type="match status" value="1"/>
</dbReference>
<dbReference type="PANTHER" id="PTHR22990">
    <property type="entry name" value="F-BOX ONLY PROTEIN"/>
    <property type="match status" value="1"/>
</dbReference>
<dbReference type="InterPro" id="IPR012334">
    <property type="entry name" value="Pectin_lyas_fold"/>
</dbReference>
<evidence type="ECO:0000313" key="7">
    <source>
        <dbReference type="EMBL" id="SCG85868.1"/>
    </source>
</evidence>
<proteinExistence type="predicted"/>
<dbReference type="InterPro" id="IPR001434">
    <property type="entry name" value="OmcB-like_DUF11"/>
</dbReference>
<dbReference type="InterPro" id="IPR007742">
    <property type="entry name" value="NosD_dom"/>
</dbReference>
<dbReference type="InterPro" id="IPR006626">
    <property type="entry name" value="PbH1"/>
</dbReference>
<dbReference type="InterPro" id="IPR011050">
    <property type="entry name" value="Pectin_lyase_fold/virulence"/>
</dbReference>
<dbReference type="PATRIC" id="fig|129848.4.peg.1328"/>
<dbReference type="Gene3D" id="2.160.20.10">
    <property type="entry name" value="Single-stranded right-handed beta-helix, Pectin lyase-like"/>
    <property type="match status" value="3"/>
</dbReference>
<dbReference type="InterPro" id="IPR047589">
    <property type="entry name" value="DUF11_rpt"/>
</dbReference>
<dbReference type="Pfam" id="PF05048">
    <property type="entry name" value="NosD"/>
    <property type="match status" value="1"/>
</dbReference>
<dbReference type="AlphaFoldDB" id="A0A1D3L2R8"/>
<evidence type="ECO:0000259" key="6">
    <source>
        <dbReference type="SMART" id="SM00722"/>
    </source>
</evidence>
<keyword evidence="5" id="KW-0812">Transmembrane</keyword>
<evidence type="ECO:0000256" key="5">
    <source>
        <dbReference type="SAM" id="Phobius"/>
    </source>
</evidence>
<keyword evidence="5" id="KW-1133">Transmembrane helix</keyword>
<reference evidence="7 8" key="1">
    <citation type="submission" date="2016-08" db="EMBL/GenBank/DDBJ databases">
        <authorList>
            <person name="Seilhamer J.J."/>
        </authorList>
    </citation>
    <scope>NUCLEOTIDE SEQUENCE [LARGE SCALE GENOMIC DNA]</scope>
    <source>
        <strain evidence="7">Buetzberg</strain>
    </source>
</reference>
<dbReference type="PANTHER" id="PTHR22990:SF15">
    <property type="entry name" value="F-BOX ONLY PROTEIN 10"/>
    <property type="match status" value="1"/>
</dbReference>
<dbReference type="InterPro" id="IPR022441">
    <property type="entry name" value="Para_beta_helix_rpt-2"/>
</dbReference>
<dbReference type="EMBL" id="LT607756">
    <property type="protein sequence ID" value="SCG85868.1"/>
    <property type="molecule type" value="Genomic_DNA"/>
</dbReference>
<sequence length="857" mass="90473">MMKFNGIIMLCITFLGFFACLSSVSAADVSIDNNTWAVTDIQNYFNGMTVHGLTISNGDNVIFQAGDYLNLALTVKNSVNILANGAVNFIGKGATIGITVSNVNNVNITGLSVSNYTYGIYLGRSNNTDIVNNTVNNNRKNGITLDAASNTDVINNTMYNNTNRGIYLSSAVNSSVSNNIICNSLSNGGIVLATSINSYLVNNTLNHNVDGIYVYSNAVNTTVLGNVVSNDTSNGIVLGDYSSSAFNNTVINNTVNNNNIYGIRLINTVNSTIAENNVFNNTFAGIGLVYNAVNSNITENNVSNNRGTGIGVSTSSNSTVRGNTVNNNKGSGITLSNSVNSTVGGNVVSNNSQNGIIITGTGNSTVKHNTFSNNTLSGVRLANSGNSVTDNSVTGNSVGVSTYATNNAVNNNNITNNGAGILIGYNSAVIVLGENNLSNNLYGLTITGNNDRLTNFVIENNTNGIILNGINNILNNVTSSNNTNAGLIFNSTSSGSLFTSGSVTNSGIGIVMNGQKDSVLSSTILKNTGNGFTVNGFNNTLNYNRIYQNNWGLNNTGSNTNANLNWWGINNAPTQITNSGTNLNMIYWYVLQLSANNFNTTVNATQTLNAGDSVTLGYSLETNVPVTSNKELLPYFKVTITKPDGSTITGDIRNTAVSYTSTAKKGTVNSIQSTADNENIRLSIDTPTSDLAVNKTVNNKKPPVNDKIVYTITVTNNGPDNATDVFVKDLLPKGLKFISADGRYNPSTGLWSIGDLQSGETAVLNIIAQVIQSNANITNTATVYQTNYDPNNTNDQSDITINVGKDSDPTSGGRVVRKDVAVNVNAETVTMKNTGVPVSVLVLGILAVFGGMLQRRK</sequence>
<keyword evidence="3" id="KW-0833">Ubl conjugation pathway</keyword>
<keyword evidence="5" id="KW-0472">Membrane</keyword>
<feature type="domain" description="Carbohydrate-binding/sugar hydrolysis" evidence="6">
    <location>
        <begin position="208"/>
        <end position="359"/>
    </location>
</feature>
<accession>A0A1D3L2R8</accession>
<dbReference type="KEGG" id="mcub:MCBB_1310"/>
<dbReference type="SUPFAM" id="SSF51126">
    <property type="entry name" value="Pectin lyase-like"/>
    <property type="match status" value="2"/>
</dbReference>
<dbReference type="Proteomes" id="UP000094707">
    <property type="component" value="Chromosome I"/>
</dbReference>
<evidence type="ECO:0000256" key="2">
    <source>
        <dbReference type="ARBA" id="ARBA00022737"/>
    </source>
</evidence>